<proteinExistence type="predicted"/>
<comment type="caution">
    <text evidence="2">The sequence shown here is derived from an EMBL/GenBank/DDBJ whole genome shotgun (WGS) entry which is preliminary data.</text>
</comment>
<dbReference type="EMBL" id="QTUA01000001">
    <property type="protein sequence ID" value="REF29550.1"/>
    <property type="molecule type" value="Genomic_DNA"/>
</dbReference>
<organism evidence="2 3">
    <name type="scientific">Calidifontibacter indicus</name>
    <dbReference type="NCBI Taxonomy" id="419650"/>
    <lineage>
        <taxon>Bacteria</taxon>
        <taxon>Bacillati</taxon>
        <taxon>Actinomycetota</taxon>
        <taxon>Actinomycetes</taxon>
        <taxon>Micrococcales</taxon>
        <taxon>Dermacoccaceae</taxon>
        <taxon>Calidifontibacter</taxon>
    </lineage>
</organism>
<protein>
    <submittedName>
        <fullName evidence="2">General stress protein 26</fullName>
    </submittedName>
</protein>
<dbReference type="Proteomes" id="UP000256253">
    <property type="component" value="Unassembled WGS sequence"/>
</dbReference>
<accession>A0A3D9UNH3</accession>
<dbReference type="InterPro" id="IPR012349">
    <property type="entry name" value="Split_barrel_FMN-bd"/>
</dbReference>
<dbReference type="InterPro" id="IPR052917">
    <property type="entry name" value="Stress-Dev_Protein"/>
</dbReference>
<dbReference type="RefSeq" id="WP_115924059.1">
    <property type="nucleotide sequence ID" value="NZ_QTUA01000001.1"/>
</dbReference>
<gene>
    <name evidence="2" type="ORF">DFJ65_0502</name>
</gene>
<dbReference type="AlphaFoldDB" id="A0A3D9UNH3"/>
<dbReference type="Pfam" id="PF16242">
    <property type="entry name" value="Pyrid_ox_like"/>
    <property type="match status" value="1"/>
</dbReference>
<feature type="domain" description="General stress protein FMN-binding split barrel" evidence="1">
    <location>
        <begin position="3"/>
        <end position="149"/>
    </location>
</feature>
<keyword evidence="3" id="KW-1185">Reference proteome</keyword>
<dbReference type="PANTHER" id="PTHR34818:SF1">
    <property type="entry name" value="PROTEIN BLI-3"/>
    <property type="match status" value="1"/>
</dbReference>
<evidence type="ECO:0000313" key="3">
    <source>
        <dbReference type="Proteomes" id="UP000256253"/>
    </source>
</evidence>
<dbReference type="PANTHER" id="PTHR34818">
    <property type="entry name" value="PROTEIN BLI-3"/>
    <property type="match status" value="1"/>
</dbReference>
<name>A0A3D9UNH3_9MICO</name>
<evidence type="ECO:0000259" key="1">
    <source>
        <dbReference type="Pfam" id="PF16242"/>
    </source>
</evidence>
<dbReference type="Gene3D" id="2.30.110.10">
    <property type="entry name" value="Electron Transport, Fmn-binding Protein, Chain A"/>
    <property type="match status" value="1"/>
</dbReference>
<dbReference type="SUPFAM" id="SSF50475">
    <property type="entry name" value="FMN-binding split barrel"/>
    <property type="match status" value="1"/>
</dbReference>
<reference evidence="2 3" key="1">
    <citation type="submission" date="2018-08" db="EMBL/GenBank/DDBJ databases">
        <title>Sequencing the genomes of 1000 actinobacteria strains.</title>
        <authorList>
            <person name="Klenk H.-P."/>
        </authorList>
    </citation>
    <scope>NUCLEOTIDE SEQUENCE [LARGE SCALE GENOMIC DNA]</scope>
    <source>
        <strain evidence="2 3">DSM 22967</strain>
    </source>
</reference>
<sequence>MNDEQRKVLEIIKDTRLAMLTQIDSSGKLVSRPMATQDSDFDGTIYFIAERDTEKVRDLATNPQVNLAYSGKGAWASVSGTARVVDDEAKLKQLWSSFTSSWLEGGPENPNNILIEVTADSAEYWDAPGNSAVIQLVNLAKSAVTGKRVEGDNETTDFRSTDGSR</sequence>
<dbReference type="InterPro" id="IPR038725">
    <property type="entry name" value="YdaG_split_barrel_FMN-bd"/>
</dbReference>
<evidence type="ECO:0000313" key="2">
    <source>
        <dbReference type="EMBL" id="REF29550.1"/>
    </source>
</evidence>
<dbReference type="OrthoDB" id="1432662at2"/>